<evidence type="ECO:0000313" key="2">
    <source>
        <dbReference type="Proteomes" id="UP001234297"/>
    </source>
</evidence>
<sequence>MSFISTGSGGTTNTPGDDIINNFNSSFQWVTAAAIITSIVGAIAFVATVYAIITYLSKTGDAIKHVDGYSLVSSIPSASPVIPDSQLGMATMERFLNDMAREKPIRFSPQQLANFTRNYATRLGSGGFGVVYKGKFPNGVQLAVKILNSSSDKRVEEQFMAEVSTI</sequence>
<name>A0ACC2K7K8_PERAE</name>
<keyword evidence="2" id="KW-1185">Reference proteome</keyword>
<proteinExistence type="predicted"/>
<comment type="caution">
    <text evidence="1">The sequence shown here is derived from an EMBL/GenBank/DDBJ whole genome shotgun (WGS) entry which is preliminary data.</text>
</comment>
<dbReference type="Proteomes" id="UP001234297">
    <property type="component" value="Chromosome 4"/>
</dbReference>
<reference evidence="1 2" key="1">
    <citation type="journal article" date="2022" name="Hortic Res">
        <title>A haplotype resolved chromosomal level avocado genome allows analysis of novel avocado genes.</title>
        <authorList>
            <person name="Nath O."/>
            <person name="Fletcher S.J."/>
            <person name="Hayward A."/>
            <person name="Shaw L.M."/>
            <person name="Masouleh A.K."/>
            <person name="Furtado A."/>
            <person name="Henry R.J."/>
            <person name="Mitter N."/>
        </authorList>
    </citation>
    <scope>NUCLEOTIDE SEQUENCE [LARGE SCALE GENOMIC DNA]</scope>
    <source>
        <strain evidence="2">cv. Hass</strain>
    </source>
</reference>
<accession>A0ACC2K7K8</accession>
<gene>
    <name evidence="1" type="ORF">MRB53_013296</name>
</gene>
<protein>
    <submittedName>
        <fullName evidence="1">Uncharacterized protein</fullName>
    </submittedName>
</protein>
<evidence type="ECO:0000313" key="1">
    <source>
        <dbReference type="EMBL" id="KAJ8617110.1"/>
    </source>
</evidence>
<dbReference type="EMBL" id="CM056812">
    <property type="protein sequence ID" value="KAJ8617110.1"/>
    <property type="molecule type" value="Genomic_DNA"/>
</dbReference>
<organism evidence="1 2">
    <name type="scientific">Persea americana</name>
    <name type="common">Avocado</name>
    <dbReference type="NCBI Taxonomy" id="3435"/>
    <lineage>
        <taxon>Eukaryota</taxon>
        <taxon>Viridiplantae</taxon>
        <taxon>Streptophyta</taxon>
        <taxon>Embryophyta</taxon>
        <taxon>Tracheophyta</taxon>
        <taxon>Spermatophyta</taxon>
        <taxon>Magnoliopsida</taxon>
        <taxon>Magnoliidae</taxon>
        <taxon>Laurales</taxon>
        <taxon>Lauraceae</taxon>
        <taxon>Persea</taxon>
    </lineage>
</organism>